<evidence type="ECO:0000256" key="1">
    <source>
        <dbReference type="SAM" id="SignalP"/>
    </source>
</evidence>
<accession>A0ABX1KGD6</accession>
<dbReference type="EMBL" id="JABACI010000005">
    <property type="protein sequence ID" value="NLP85522.1"/>
    <property type="molecule type" value="Genomic_DNA"/>
</dbReference>
<name>A0ABX1KGD6_9MICO</name>
<reference evidence="2 3" key="1">
    <citation type="submission" date="2020-04" db="EMBL/GenBank/DDBJ databases">
        <title>CFH 90308 Microbacterium sp.</title>
        <authorList>
            <person name="Nie G."/>
            <person name="Ming H."/>
            <person name="Xia T."/>
        </authorList>
    </citation>
    <scope>NUCLEOTIDE SEQUENCE [LARGE SCALE GENOMIC DNA]</scope>
    <source>
        <strain evidence="2 3">CFH 90308</strain>
    </source>
</reference>
<organism evidence="2 3">
    <name type="scientific">Microbacterium salsuginis</name>
    <dbReference type="NCBI Taxonomy" id="2722803"/>
    <lineage>
        <taxon>Bacteria</taxon>
        <taxon>Bacillati</taxon>
        <taxon>Actinomycetota</taxon>
        <taxon>Actinomycetes</taxon>
        <taxon>Micrococcales</taxon>
        <taxon>Microbacteriaceae</taxon>
        <taxon>Microbacterium</taxon>
    </lineage>
</organism>
<sequence>MTRHHRRVLALGGLAASVVLLVACASGASSNTADGSTIGPASPLPPEGEVLAVGTIMDHAGEVELCLGPIAESYPPQCDGLPVEDWTWEGVDGFETSGDVTWGAYAVRGTYDGATFTTVGPPTMLALYDPMIAPDPTAGQPGAGDDATLERLQEELPDMLGDAYLSSSPENGWLWVDVVWDDGTWQRAVDDAYGAGVVVIRSALRTVG</sequence>
<keyword evidence="3" id="KW-1185">Reference proteome</keyword>
<dbReference type="RefSeq" id="WP_168914008.1">
    <property type="nucleotide sequence ID" value="NZ_JABACI010000005.1"/>
</dbReference>
<evidence type="ECO:0000313" key="3">
    <source>
        <dbReference type="Proteomes" id="UP001429745"/>
    </source>
</evidence>
<feature type="signal peptide" evidence="1">
    <location>
        <begin position="1"/>
        <end position="28"/>
    </location>
</feature>
<dbReference type="PROSITE" id="PS51257">
    <property type="entry name" value="PROKAR_LIPOPROTEIN"/>
    <property type="match status" value="1"/>
</dbReference>
<gene>
    <name evidence="2" type="ORF">HF576_16910</name>
</gene>
<comment type="caution">
    <text evidence="2">The sequence shown here is derived from an EMBL/GenBank/DDBJ whole genome shotgun (WGS) entry which is preliminary data.</text>
</comment>
<protein>
    <submittedName>
        <fullName evidence="2">Uncharacterized protein</fullName>
    </submittedName>
</protein>
<proteinExistence type="predicted"/>
<dbReference type="Proteomes" id="UP001429745">
    <property type="component" value="Unassembled WGS sequence"/>
</dbReference>
<keyword evidence="1" id="KW-0732">Signal</keyword>
<feature type="chain" id="PRO_5047544218" evidence="1">
    <location>
        <begin position="29"/>
        <end position="208"/>
    </location>
</feature>
<evidence type="ECO:0000313" key="2">
    <source>
        <dbReference type="EMBL" id="NLP85522.1"/>
    </source>
</evidence>